<protein>
    <submittedName>
        <fullName evidence="1">Uncharacterized protein</fullName>
    </submittedName>
</protein>
<accession>A0ACC0CTC6</accession>
<reference evidence="1 2" key="1">
    <citation type="journal article" date="2022" name="New Phytol.">
        <title>Ecological generalism drives hyperdiversity of secondary metabolite gene clusters in xylarialean endophytes.</title>
        <authorList>
            <person name="Franco M.E.E."/>
            <person name="Wisecaver J.H."/>
            <person name="Arnold A.E."/>
            <person name="Ju Y.M."/>
            <person name="Slot J.C."/>
            <person name="Ahrendt S."/>
            <person name="Moore L.P."/>
            <person name="Eastman K.E."/>
            <person name="Scott K."/>
            <person name="Konkel Z."/>
            <person name="Mondo S.J."/>
            <person name="Kuo A."/>
            <person name="Hayes R.D."/>
            <person name="Haridas S."/>
            <person name="Andreopoulos B."/>
            <person name="Riley R."/>
            <person name="LaButti K."/>
            <person name="Pangilinan J."/>
            <person name="Lipzen A."/>
            <person name="Amirebrahimi M."/>
            <person name="Yan J."/>
            <person name="Adam C."/>
            <person name="Keymanesh K."/>
            <person name="Ng V."/>
            <person name="Louie K."/>
            <person name="Northen T."/>
            <person name="Drula E."/>
            <person name="Henrissat B."/>
            <person name="Hsieh H.M."/>
            <person name="Youens-Clark K."/>
            <person name="Lutzoni F."/>
            <person name="Miadlikowska J."/>
            <person name="Eastwood D.C."/>
            <person name="Hamelin R.C."/>
            <person name="Grigoriev I.V."/>
            <person name="U'Ren J.M."/>
        </authorList>
    </citation>
    <scope>NUCLEOTIDE SEQUENCE [LARGE SCALE GENOMIC DNA]</scope>
    <source>
        <strain evidence="1 2">ER1909</strain>
    </source>
</reference>
<dbReference type="Proteomes" id="UP001497680">
    <property type="component" value="Unassembled WGS sequence"/>
</dbReference>
<proteinExistence type="predicted"/>
<evidence type="ECO:0000313" key="2">
    <source>
        <dbReference type="Proteomes" id="UP001497680"/>
    </source>
</evidence>
<comment type="caution">
    <text evidence="1">The sequence shown here is derived from an EMBL/GenBank/DDBJ whole genome shotgun (WGS) entry which is preliminary data.</text>
</comment>
<keyword evidence="2" id="KW-1185">Reference proteome</keyword>
<organism evidence="1 2">
    <name type="scientific">Hypoxylon rubiginosum</name>
    <dbReference type="NCBI Taxonomy" id="110542"/>
    <lineage>
        <taxon>Eukaryota</taxon>
        <taxon>Fungi</taxon>
        <taxon>Dikarya</taxon>
        <taxon>Ascomycota</taxon>
        <taxon>Pezizomycotina</taxon>
        <taxon>Sordariomycetes</taxon>
        <taxon>Xylariomycetidae</taxon>
        <taxon>Xylariales</taxon>
        <taxon>Hypoxylaceae</taxon>
        <taxon>Hypoxylon</taxon>
    </lineage>
</organism>
<gene>
    <name evidence="1" type="ORF">F4821DRAFT_244289</name>
</gene>
<sequence>MPVNLKRQFSTHWQSSTADNNLTLHGFRRFKTTHLLNLRFLEAEIADLDHAIYQAGLSLEIPPSAVDRLGLKHSKRDENIPKVEDTITNELVLKLRDLIQKYDDALIAFNKVMSMETFSLMDDGKLASLRDDLTLHEVYETRLLRVDQEPRARQDPFQRWIHRLLRRFRYWRLSNRHQGDREGYGPNNSRHGWSYQSTSLIANIFSRLIFAVIMAVFLVVPLVLLSNEPRQGLQLVIIAVCIVVFSSLVTIMMKASNLEMMILTSAYAAILSVFVSNTAPAGN</sequence>
<evidence type="ECO:0000313" key="1">
    <source>
        <dbReference type="EMBL" id="KAI6083681.1"/>
    </source>
</evidence>
<name>A0ACC0CTC6_9PEZI</name>
<dbReference type="EMBL" id="MU394348">
    <property type="protein sequence ID" value="KAI6083681.1"/>
    <property type="molecule type" value="Genomic_DNA"/>
</dbReference>